<dbReference type="GO" id="GO:0003677">
    <property type="term" value="F:DNA binding"/>
    <property type="evidence" value="ECO:0007669"/>
    <property type="project" value="UniProtKB-KW"/>
</dbReference>
<dbReference type="InterPro" id="IPR010982">
    <property type="entry name" value="Lambda_DNA-bd_dom_sf"/>
</dbReference>
<dbReference type="KEGG" id="salj:SMD11_1876"/>
<accession>A0A1Z2KZQ1</accession>
<feature type="domain" description="HTH cro/C1-type" evidence="1">
    <location>
        <begin position="1"/>
        <end position="56"/>
    </location>
</feature>
<name>A0A1Z2KZQ1_9ACTN</name>
<dbReference type="PROSITE" id="PS50943">
    <property type="entry name" value="HTH_CROC1"/>
    <property type="match status" value="1"/>
</dbReference>
<evidence type="ECO:0000313" key="2">
    <source>
        <dbReference type="EMBL" id="ARZ67533.1"/>
    </source>
</evidence>
<dbReference type="InterPro" id="IPR001387">
    <property type="entry name" value="Cro/C1-type_HTH"/>
</dbReference>
<dbReference type="Pfam" id="PF13560">
    <property type="entry name" value="HTH_31"/>
    <property type="match status" value="1"/>
</dbReference>
<dbReference type="Gene3D" id="1.10.260.40">
    <property type="entry name" value="lambda repressor-like DNA-binding domains"/>
    <property type="match status" value="1"/>
</dbReference>
<dbReference type="SMART" id="SM00530">
    <property type="entry name" value="HTH_XRE"/>
    <property type="match status" value="1"/>
</dbReference>
<sequence>MRRLREAVGVTTHEAATLLGVNRTRIPNIESGRFGLSADRVRALASNYGCQDAVLIDALANMAADRGPRWWDSYRGVLPTSFQDVAEFEHHAVAMRIFVMVHIPGLLQTAAHARAVFEASLVALPAKEIELRATHRMRRQEIFTLRESPPPFTAIVHEAALRMQFGGPEVGRAQLAHLLDASERGNITLRALPFSAGGFAGPGQPICYAHGPVAQLDTVQLDTFHGALFLDSQEDLGSYKRLLDRMEEAALSPGATRDLIHSIAKQL</sequence>
<dbReference type="CDD" id="cd00093">
    <property type="entry name" value="HTH_XRE"/>
    <property type="match status" value="1"/>
</dbReference>
<evidence type="ECO:0000313" key="3">
    <source>
        <dbReference type="Proteomes" id="UP000195755"/>
    </source>
</evidence>
<dbReference type="InterPro" id="IPR043917">
    <property type="entry name" value="DUF5753"/>
</dbReference>
<keyword evidence="2" id="KW-0238">DNA-binding</keyword>
<organism evidence="2 3">
    <name type="scientific">Streptomyces albireticuli</name>
    <dbReference type="NCBI Taxonomy" id="1940"/>
    <lineage>
        <taxon>Bacteria</taxon>
        <taxon>Bacillati</taxon>
        <taxon>Actinomycetota</taxon>
        <taxon>Actinomycetes</taxon>
        <taxon>Kitasatosporales</taxon>
        <taxon>Streptomycetaceae</taxon>
        <taxon>Streptomyces</taxon>
    </lineage>
</organism>
<evidence type="ECO:0000259" key="1">
    <source>
        <dbReference type="PROSITE" id="PS50943"/>
    </source>
</evidence>
<gene>
    <name evidence="2" type="ORF">SMD11_1876</name>
</gene>
<dbReference type="Pfam" id="PF19054">
    <property type="entry name" value="DUF5753"/>
    <property type="match status" value="1"/>
</dbReference>
<protein>
    <submittedName>
        <fullName evidence="2">DNA-binding protein</fullName>
    </submittedName>
</protein>
<dbReference type="SUPFAM" id="SSF47413">
    <property type="entry name" value="lambda repressor-like DNA-binding domains"/>
    <property type="match status" value="1"/>
</dbReference>
<reference evidence="2 3" key="1">
    <citation type="submission" date="2017-06" db="EMBL/GenBank/DDBJ databases">
        <title>Streptomyces albireticuli Genome sequencing and assembly.</title>
        <authorList>
            <person name="Wang Y."/>
            <person name="Du B."/>
            <person name="Ding Y."/>
            <person name="Liu H."/>
            <person name="Hou Q."/>
            <person name="Liu K."/>
            <person name="Yao L."/>
            <person name="Wang C."/>
        </authorList>
    </citation>
    <scope>NUCLEOTIDE SEQUENCE [LARGE SCALE GENOMIC DNA]</scope>
    <source>
        <strain evidence="2 3">MDJK11</strain>
    </source>
</reference>
<proteinExistence type="predicted"/>
<dbReference type="Proteomes" id="UP000195755">
    <property type="component" value="Chromosome"/>
</dbReference>
<dbReference type="AlphaFoldDB" id="A0A1Z2KZQ1"/>
<dbReference type="EMBL" id="CP021744">
    <property type="protein sequence ID" value="ARZ67533.1"/>
    <property type="molecule type" value="Genomic_DNA"/>
</dbReference>